<evidence type="ECO:0000313" key="1">
    <source>
        <dbReference type="EMBL" id="KAJ2681327.1"/>
    </source>
</evidence>
<name>A0A9W8GF88_9FUNG</name>
<sequence>MGDTVPSVDAQVDTNSDYTYFSKMPDPLRSLPVFTETLELGASQWVQAGLGYLRNAGISKDDYVKRLVEKIEPRAMASYGSYLDTKGIVGSVTIPQLEEFLLTWNGNISTGAEYSLQLEKLQYTSGPIVKFNHEFSTLVNRNNLDVSNADTIYRYINKFPAASYVHNRFLEAKFDKLADAMNRAV</sequence>
<comment type="caution">
    <text evidence="1">The sequence shown here is derived from an EMBL/GenBank/DDBJ whole genome shotgun (WGS) entry which is preliminary data.</text>
</comment>
<gene>
    <name evidence="1" type="ORF">IWW39_006368</name>
</gene>
<reference evidence="1" key="1">
    <citation type="submission" date="2022-07" db="EMBL/GenBank/DDBJ databases">
        <title>Phylogenomic reconstructions and comparative analyses of Kickxellomycotina fungi.</title>
        <authorList>
            <person name="Reynolds N.K."/>
            <person name="Stajich J.E."/>
            <person name="Barry K."/>
            <person name="Grigoriev I.V."/>
            <person name="Crous P."/>
            <person name="Smith M.E."/>
        </authorList>
    </citation>
    <scope>NUCLEOTIDE SEQUENCE</scope>
    <source>
        <strain evidence="1">CBS 109367</strain>
    </source>
</reference>
<organism evidence="1 2">
    <name type="scientific">Coemansia spiralis</name>
    <dbReference type="NCBI Taxonomy" id="417178"/>
    <lineage>
        <taxon>Eukaryota</taxon>
        <taxon>Fungi</taxon>
        <taxon>Fungi incertae sedis</taxon>
        <taxon>Zoopagomycota</taxon>
        <taxon>Kickxellomycotina</taxon>
        <taxon>Kickxellomycetes</taxon>
        <taxon>Kickxellales</taxon>
        <taxon>Kickxellaceae</taxon>
        <taxon>Coemansia</taxon>
    </lineage>
</organism>
<protein>
    <submittedName>
        <fullName evidence="1">Uncharacterized protein</fullName>
    </submittedName>
</protein>
<dbReference type="Proteomes" id="UP001151516">
    <property type="component" value="Unassembled WGS sequence"/>
</dbReference>
<proteinExistence type="predicted"/>
<dbReference type="OrthoDB" id="5567415at2759"/>
<dbReference type="AlphaFoldDB" id="A0A9W8GF88"/>
<evidence type="ECO:0000313" key="2">
    <source>
        <dbReference type="Proteomes" id="UP001151516"/>
    </source>
</evidence>
<keyword evidence="2" id="KW-1185">Reference proteome</keyword>
<feature type="non-terminal residue" evidence="1">
    <location>
        <position position="185"/>
    </location>
</feature>
<dbReference type="EMBL" id="JANBTX010000673">
    <property type="protein sequence ID" value="KAJ2681327.1"/>
    <property type="molecule type" value="Genomic_DNA"/>
</dbReference>
<accession>A0A9W8GF88</accession>